<sequence>MELPEPNSSDELIAELAEIEANETEWLVIGEKLRQRASDANDLQAGWLMTAFDYSLARRVGDYAKNAPPFGANFVTDQFAYPLPLGQVPAEVVALWSDVAERSTGDASQARLHHLLFELRQGNRGHHARAAAAAYLAIGTGTGERIQRVNCLHWSLDLSRRIKDNPGAELVHSPLVALASDSLAQVDSPEPGVALHSIEVLASDVPRHPQLADLLDRARVAYPDARLTGETIRIQRSLVRGEDSRLTKLNREHVLTYLAQADQLTGLMRMVNLEDAAQLATTYGLADLLKTATVGMQAMSFEELGLKETSYTVTFTAGVLEAQVRRYTQQSTLGDALSLLIGDAPPTGDIETTRAVAAHASKSAPLIDMFTVKHIGADALSRYTATTNEERVDEKLARAEMVHMTLAMDGFARILDSLMSNFTPTEDELIEVIGSADHVAVATATTIAKALMAFHASNYEEAVTLTMPRIETLARARLVELGELQFRVQQGHDRGQYPQLGSMLRALQPHLDESWSRFLRTFLVSQFGSNFRNELAHGFVDVVGGHQAALTIVAALHLALTPVRPDARS</sequence>
<gene>
    <name evidence="1" type="ORF">E3O44_06115</name>
</gene>
<evidence type="ECO:0000313" key="1">
    <source>
        <dbReference type="EMBL" id="TFB88245.1"/>
    </source>
</evidence>
<reference evidence="1 2" key="1">
    <citation type="submission" date="2019-03" db="EMBL/GenBank/DDBJ databases">
        <title>Genomics of glacier-inhabiting Cryobacterium strains.</title>
        <authorList>
            <person name="Liu Q."/>
            <person name="Xin Y.-H."/>
        </authorList>
    </citation>
    <scope>NUCLEOTIDE SEQUENCE [LARGE SCALE GENOMIC DNA]</scope>
    <source>
        <strain evidence="1 2">MDB2-B</strain>
    </source>
</reference>
<comment type="caution">
    <text evidence="1">The sequence shown here is derived from an EMBL/GenBank/DDBJ whole genome shotgun (WGS) entry which is preliminary data.</text>
</comment>
<evidence type="ECO:0000313" key="2">
    <source>
        <dbReference type="Proteomes" id="UP000297608"/>
    </source>
</evidence>
<accession>A0ABY2IH81</accession>
<dbReference type="RefSeq" id="WP_134533536.1">
    <property type="nucleotide sequence ID" value="NZ_SOFG01000009.1"/>
</dbReference>
<dbReference type="Proteomes" id="UP000297608">
    <property type="component" value="Unassembled WGS sequence"/>
</dbReference>
<organism evidence="1 2">
    <name type="scientific">Cryobacterium algoricola</name>
    <dbReference type="NCBI Taxonomy" id="1259183"/>
    <lineage>
        <taxon>Bacteria</taxon>
        <taxon>Bacillati</taxon>
        <taxon>Actinomycetota</taxon>
        <taxon>Actinomycetes</taxon>
        <taxon>Micrococcales</taxon>
        <taxon>Microbacteriaceae</taxon>
        <taxon>Cryobacterium</taxon>
    </lineage>
</organism>
<dbReference type="EMBL" id="SOFG01000009">
    <property type="protein sequence ID" value="TFB88245.1"/>
    <property type="molecule type" value="Genomic_DNA"/>
</dbReference>
<name>A0ABY2IH81_9MICO</name>
<protein>
    <submittedName>
        <fullName evidence="1">DUF4209 domain-containing protein</fullName>
    </submittedName>
</protein>
<keyword evidence="2" id="KW-1185">Reference proteome</keyword>
<proteinExistence type="predicted"/>